<dbReference type="AlphaFoldDB" id="A0A0U1NI34"/>
<evidence type="ECO:0000313" key="9">
    <source>
        <dbReference type="EMBL" id="CRK74384.1"/>
    </source>
</evidence>
<dbReference type="RefSeq" id="WP_048597668.1">
    <property type="nucleotide sequence ID" value="NZ_CVPC01000002.1"/>
</dbReference>
<comment type="cofactor">
    <cofactor evidence="2">
        <name>Mn(2+)</name>
        <dbReference type="ChEBI" id="CHEBI:29035"/>
    </cofactor>
</comment>
<dbReference type="STRING" id="282199.GCA_001049735_00414"/>
<sequence>MTDATHWPVPAPDTPHDLDQQLTFLREIDRLKQINRNNLLTTNARPENTAEHSWHVALLALVAAPYFPKPVDVDRAIAMLLIHDIVEIDAGDHPIHLRHDNAAIAAKEEAAATRLFGLLPAAQGAALHTLWREFDTGTSDTAVFARSCDHLHPELMVMTGARASDDHIQIGVDNLATGRASRLKQTWPAAYELLDALHHDQAITGPLADITAFIHQTDALKQVLRATPILSDPRLENSGEHSWHLAMFGLILSGHATDLLADTQAATIIKMLLIHDIVEVDVGDTPIHGSFDAAEIESQEQAAATRIFGLLPHKEGTELTVLWQEFEAAQSPNAIFAKSIDRAQPVLANLAQHGGTWPTYHVTREQLEARVAAKIKRGFPTLWNAIKPEIDLWFANNT</sequence>
<comment type="cofactor">
    <cofactor evidence="3">
        <name>Co(2+)</name>
        <dbReference type="ChEBI" id="CHEBI:48828"/>
    </cofactor>
</comment>
<evidence type="ECO:0000256" key="4">
    <source>
        <dbReference type="ARBA" id="ARBA00011738"/>
    </source>
</evidence>
<dbReference type="Pfam" id="PF13023">
    <property type="entry name" value="HD_3"/>
    <property type="match status" value="2"/>
</dbReference>
<dbReference type="EC" id="3.1.3.89" evidence="5"/>
<evidence type="ECO:0000259" key="8">
    <source>
        <dbReference type="SMART" id="SM00471"/>
    </source>
</evidence>
<accession>A0A0U1NI34</accession>
<evidence type="ECO:0000256" key="3">
    <source>
        <dbReference type="ARBA" id="ARBA00001941"/>
    </source>
</evidence>
<dbReference type="OrthoDB" id="9796032at2"/>
<evidence type="ECO:0000256" key="6">
    <source>
        <dbReference type="ARBA" id="ARBA00022723"/>
    </source>
</evidence>
<dbReference type="GO" id="GO:0046872">
    <property type="term" value="F:metal ion binding"/>
    <property type="evidence" value="ECO:0007669"/>
    <property type="project" value="UniProtKB-KW"/>
</dbReference>
<dbReference type="InterPro" id="IPR039356">
    <property type="entry name" value="YfbR/HDDC2"/>
</dbReference>
<dbReference type="SUPFAM" id="SSF109604">
    <property type="entry name" value="HD-domain/PDEase-like"/>
    <property type="match status" value="2"/>
</dbReference>
<dbReference type="InterPro" id="IPR006674">
    <property type="entry name" value="HD_domain"/>
</dbReference>
<dbReference type="SMART" id="SM00471">
    <property type="entry name" value="HDc"/>
    <property type="match status" value="2"/>
</dbReference>
<reference evidence="9 10" key="1">
    <citation type="submission" date="2015-04" db="EMBL/GenBank/DDBJ databases">
        <authorList>
            <person name="Syromyatnikov M.Y."/>
            <person name="Popov V.N."/>
        </authorList>
    </citation>
    <scope>NUCLEOTIDE SEQUENCE [LARGE SCALE GENOMIC DNA]</scope>
    <source>
        <strain evidence="9 10">CECT 5292</strain>
    </source>
</reference>
<evidence type="ECO:0000256" key="5">
    <source>
        <dbReference type="ARBA" id="ARBA00012964"/>
    </source>
</evidence>
<protein>
    <recommendedName>
        <fullName evidence="5">5'-deoxynucleotidase</fullName>
        <ecNumber evidence="5">3.1.3.89</ecNumber>
    </recommendedName>
</protein>
<dbReference type="InterPro" id="IPR003607">
    <property type="entry name" value="HD/PDEase_dom"/>
</dbReference>
<dbReference type="PANTHER" id="PTHR11845:SF13">
    <property type="entry name" value="5'-DEOXYNUCLEOTIDASE HDDC2"/>
    <property type="match status" value="1"/>
</dbReference>
<keyword evidence="7 9" id="KW-0378">Hydrolase</keyword>
<dbReference type="EMBL" id="CVQV01000002">
    <property type="protein sequence ID" value="CRK74384.1"/>
    <property type="molecule type" value="Genomic_DNA"/>
</dbReference>
<evidence type="ECO:0000256" key="1">
    <source>
        <dbReference type="ARBA" id="ARBA00001638"/>
    </source>
</evidence>
<proteinExistence type="predicted"/>
<keyword evidence="10" id="KW-1185">Reference proteome</keyword>
<comment type="subunit">
    <text evidence="4">Homodimer.</text>
</comment>
<gene>
    <name evidence="9" type="primary">yfbR</name>
    <name evidence="9" type="ORF">NIG5292_00414</name>
</gene>
<comment type="catalytic activity">
    <reaction evidence="1">
        <text>a 2'-deoxyribonucleoside 5'-phosphate + H2O = a 2'-deoxyribonucleoside + phosphate</text>
        <dbReference type="Rhea" id="RHEA:36167"/>
        <dbReference type="ChEBI" id="CHEBI:15377"/>
        <dbReference type="ChEBI" id="CHEBI:18274"/>
        <dbReference type="ChEBI" id="CHEBI:43474"/>
        <dbReference type="ChEBI" id="CHEBI:65317"/>
        <dbReference type="EC" id="3.1.3.89"/>
    </reaction>
</comment>
<name>A0A0U1NI34_9RHOB</name>
<dbReference type="PANTHER" id="PTHR11845">
    <property type="entry name" value="5'-DEOXYNUCLEOTIDASE HDDC2"/>
    <property type="match status" value="1"/>
</dbReference>
<dbReference type="GO" id="GO:0005737">
    <property type="term" value="C:cytoplasm"/>
    <property type="evidence" value="ECO:0007669"/>
    <property type="project" value="TreeGrafter"/>
</dbReference>
<dbReference type="Gene3D" id="1.10.3210.10">
    <property type="entry name" value="Hypothetical protein af1432"/>
    <property type="match status" value="2"/>
</dbReference>
<organism evidence="9 10">
    <name type="scientific">Nereida ignava</name>
    <dbReference type="NCBI Taxonomy" id="282199"/>
    <lineage>
        <taxon>Bacteria</taxon>
        <taxon>Pseudomonadati</taxon>
        <taxon>Pseudomonadota</taxon>
        <taxon>Alphaproteobacteria</taxon>
        <taxon>Rhodobacterales</taxon>
        <taxon>Roseobacteraceae</taxon>
        <taxon>Nereida</taxon>
    </lineage>
</organism>
<dbReference type="GO" id="GO:0002953">
    <property type="term" value="F:5'-deoxynucleotidase activity"/>
    <property type="evidence" value="ECO:0007669"/>
    <property type="project" value="UniProtKB-EC"/>
</dbReference>
<dbReference type="Proteomes" id="UP000048949">
    <property type="component" value="Unassembled WGS sequence"/>
</dbReference>
<keyword evidence="6" id="KW-0479">Metal-binding</keyword>
<feature type="domain" description="HD/PDEase" evidence="8">
    <location>
        <begin position="234"/>
        <end position="355"/>
    </location>
</feature>
<evidence type="ECO:0000256" key="2">
    <source>
        <dbReference type="ARBA" id="ARBA00001936"/>
    </source>
</evidence>
<evidence type="ECO:0000313" key="10">
    <source>
        <dbReference type="Proteomes" id="UP000048949"/>
    </source>
</evidence>
<feature type="domain" description="HD/PDEase" evidence="8">
    <location>
        <begin position="45"/>
        <end position="187"/>
    </location>
</feature>
<evidence type="ECO:0000256" key="7">
    <source>
        <dbReference type="ARBA" id="ARBA00022801"/>
    </source>
</evidence>